<dbReference type="GO" id="GO:0019901">
    <property type="term" value="F:protein kinase binding"/>
    <property type="evidence" value="ECO:0007669"/>
    <property type="project" value="InterPro"/>
</dbReference>
<sequence length="272" mass="31274">MDTYNKALNILMKSPVTDDMIQFLTHATLQVMPNNNAYPSPPSSPKQTRLPSLRTFITKLVRYTNVYTPTLLSAVCYLNKLKRILPKDAKGLPSTIHRLFLACLIISAKFHNDSTPLNKHWAKYTDGLFSLEDINLMERQLLQLLKWDLRLSNEDLILDLQYLLEPIKQHIEITTKQKKKMLAFKKQQQKQEVYKHMRNLSVSSNLSSSTLVNSTSYEDLKCPSPYNNTSTNSRSSSNGSIKQIDIWHDKNMPNDLSWSLENHPVAISSYNC</sequence>
<dbReference type="SMART" id="SM00385">
    <property type="entry name" value="CYCLIN"/>
    <property type="match status" value="1"/>
</dbReference>
<dbReference type="PANTHER" id="PTHR15615">
    <property type="match status" value="1"/>
</dbReference>
<protein>
    <submittedName>
        <fullName evidence="3">Similar to Saccharomyces cerevisiae YNL289W PCL1 Cyclin, interacts with cyclin-dependent kinase Pho85p</fullName>
    </submittedName>
</protein>
<dbReference type="InterPro" id="IPR036915">
    <property type="entry name" value="Cyclin-like_sf"/>
</dbReference>
<dbReference type="AlphaFoldDB" id="A0A1X7RAI0"/>
<dbReference type="GO" id="GO:0051726">
    <property type="term" value="P:regulation of cell cycle"/>
    <property type="evidence" value="ECO:0007669"/>
    <property type="project" value="InterPro"/>
</dbReference>
<accession>A0A1X7RAI0</accession>
<dbReference type="PANTHER" id="PTHR15615:SF114">
    <property type="entry name" value="PHO85 CYCLIN-1"/>
    <property type="match status" value="1"/>
</dbReference>
<reference evidence="3 4" key="1">
    <citation type="submission" date="2017-04" db="EMBL/GenBank/DDBJ databases">
        <authorList>
            <person name="Afonso C.L."/>
            <person name="Miller P.J."/>
            <person name="Scott M.A."/>
            <person name="Spackman E."/>
            <person name="Goraichik I."/>
            <person name="Dimitrov K.M."/>
            <person name="Suarez D.L."/>
            <person name="Swayne D.E."/>
        </authorList>
    </citation>
    <scope>NUCLEOTIDE SEQUENCE [LARGE SCALE GENOMIC DNA]</scope>
</reference>
<organism evidence="3 4">
    <name type="scientific">Maudiozyma saulgeensis</name>
    <dbReference type="NCBI Taxonomy" id="1789683"/>
    <lineage>
        <taxon>Eukaryota</taxon>
        <taxon>Fungi</taxon>
        <taxon>Dikarya</taxon>
        <taxon>Ascomycota</taxon>
        <taxon>Saccharomycotina</taxon>
        <taxon>Saccharomycetes</taxon>
        <taxon>Saccharomycetales</taxon>
        <taxon>Saccharomycetaceae</taxon>
        <taxon>Maudiozyma</taxon>
    </lineage>
</organism>
<dbReference type="InterPro" id="IPR013763">
    <property type="entry name" value="Cyclin-like_dom"/>
</dbReference>
<keyword evidence="3" id="KW-0418">Kinase</keyword>
<dbReference type="InterPro" id="IPR013922">
    <property type="entry name" value="Cyclin_PHO80-like"/>
</dbReference>
<dbReference type="EMBL" id="FXLY01000012">
    <property type="protein sequence ID" value="SMN22469.1"/>
    <property type="molecule type" value="Genomic_DNA"/>
</dbReference>
<dbReference type="OrthoDB" id="10250320at2759"/>
<evidence type="ECO:0000256" key="1">
    <source>
        <dbReference type="RuleBase" id="RU000383"/>
    </source>
</evidence>
<dbReference type="STRING" id="1789683.A0A1X7RAI0"/>
<keyword evidence="1" id="KW-0195">Cyclin</keyword>
<name>A0A1X7RAI0_9SACH</name>
<dbReference type="PIRSF" id="PIRSF016511">
    <property type="entry name" value="Cyclin_Pcl"/>
    <property type="match status" value="1"/>
</dbReference>
<dbReference type="GO" id="GO:0005634">
    <property type="term" value="C:nucleus"/>
    <property type="evidence" value="ECO:0007669"/>
    <property type="project" value="TreeGrafter"/>
</dbReference>
<gene>
    <name evidence="3" type="ORF">KASA_0G00583G</name>
</gene>
<dbReference type="Proteomes" id="UP000196158">
    <property type="component" value="Unassembled WGS sequence"/>
</dbReference>
<evidence type="ECO:0000313" key="4">
    <source>
        <dbReference type="Proteomes" id="UP000196158"/>
    </source>
</evidence>
<dbReference type="Gene3D" id="1.10.472.10">
    <property type="entry name" value="Cyclin-like"/>
    <property type="match status" value="1"/>
</dbReference>
<keyword evidence="4" id="KW-1185">Reference proteome</keyword>
<dbReference type="InterPro" id="IPR006671">
    <property type="entry name" value="Cyclin_N"/>
</dbReference>
<feature type="domain" description="Cyclin-like" evidence="2">
    <location>
        <begin position="58"/>
        <end position="143"/>
    </location>
</feature>
<evidence type="ECO:0000259" key="2">
    <source>
        <dbReference type="SMART" id="SM00385"/>
    </source>
</evidence>
<dbReference type="SUPFAM" id="SSF47954">
    <property type="entry name" value="Cyclin-like"/>
    <property type="match status" value="1"/>
</dbReference>
<dbReference type="GO" id="GO:0016301">
    <property type="term" value="F:kinase activity"/>
    <property type="evidence" value="ECO:0007669"/>
    <property type="project" value="UniProtKB-KW"/>
</dbReference>
<dbReference type="Pfam" id="PF00134">
    <property type="entry name" value="Cyclin_N"/>
    <property type="match status" value="1"/>
</dbReference>
<dbReference type="CDD" id="cd20557">
    <property type="entry name" value="CYCLIN_ScPCL1-like"/>
    <property type="match status" value="1"/>
</dbReference>
<proteinExistence type="inferred from homology"/>
<keyword evidence="3" id="KW-0808">Transferase</keyword>
<dbReference type="GO" id="GO:0016538">
    <property type="term" value="F:cyclin-dependent protein serine/threonine kinase regulator activity"/>
    <property type="evidence" value="ECO:0007669"/>
    <property type="project" value="TreeGrafter"/>
</dbReference>
<dbReference type="InterPro" id="IPR012104">
    <property type="entry name" value="PHO85_cyclin_1/2/9"/>
</dbReference>
<evidence type="ECO:0000313" key="3">
    <source>
        <dbReference type="EMBL" id="SMN22469.1"/>
    </source>
</evidence>
<dbReference type="GO" id="GO:0000307">
    <property type="term" value="C:cyclin-dependent protein kinase holoenzyme complex"/>
    <property type="evidence" value="ECO:0007669"/>
    <property type="project" value="TreeGrafter"/>
</dbReference>
<comment type="similarity">
    <text evidence="1">Belongs to the cyclin family.</text>
</comment>